<dbReference type="Proteomes" id="UP000294689">
    <property type="component" value="Unassembled WGS sequence"/>
</dbReference>
<evidence type="ECO:0000256" key="1">
    <source>
        <dbReference type="SAM" id="SignalP"/>
    </source>
</evidence>
<comment type="caution">
    <text evidence="2">The sequence shown here is derived from an EMBL/GenBank/DDBJ whole genome shotgun (WGS) entry which is preliminary data.</text>
</comment>
<protein>
    <recommendedName>
        <fullName evidence="4">DUF3575 domain-containing protein</fullName>
    </recommendedName>
</protein>
<evidence type="ECO:0000313" key="2">
    <source>
        <dbReference type="EMBL" id="TDU43187.1"/>
    </source>
</evidence>
<gene>
    <name evidence="2" type="ORF">BXY82_0594</name>
</gene>
<feature type="signal peptide" evidence="1">
    <location>
        <begin position="1"/>
        <end position="19"/>
    </location>
</feature>
<proteinExistence type="predicted"/>
<dbReference type="AlphaFoldDB" id="A0A4R7Q6G4"/>
<dbReference type="EMBL" id="SOBW01000007">
    <property type="protein sequence ID" value="TDU43187.1"/>
    <property type="molecule type" value="Genomic_DNA"/>
</dbReference>
<dbReference type="RefSeq" id="WP_133756670.1">
    <property type="nucleotide sequence ID" value="NZ_SOBW01000007.1"/>
</dbReference>
<keyword evidence="1" id="KW-0732">Signal</keyword>
<evidence type="ECO:0008006" key="4">
    <source>
        <dbReference type="Google" id="ProtNLM"/>
    </source>
</evidence>
<reference evidence="2 3" key="1">
    <citation type="submission" date="2019-03" db="EMBL/GenBank/DDBJ databases">
        <title>Genomic Encyclopedia of Archaeal and Bacterial Type Strains, Phase II (KMG-II): from individual species to whole genera.</title>
        <authorList>
            <person name="Goeker M."/>
        </authorList>
    </citation>
    <scope>NUCLEOTIDE SEQUENCE [LARGE SCALE GENOMIC DNA]</scope>
    <source>
        <strain evidence="2 3">DSM 28135</strain>
    </source>
</reference>
<name>A0A4R7Q6G4_9FLAO</name>
<organism evidence="2 3">
    <name type="scientific">Gelidibacter sediminis</name>
    <dbReference type="NCBI Taxonomy" id="1608710"/>
    <lineage>
        <taxon>Bacteria</taxon>
        <taxon>Pseudomonadati</taxon>
        <taxon>Bacteroidota</taxon>
        <taxon>Flavobacteriia</taxon>
        <taxon>Flavobacteriales</taxon>
        <taxon>Flavobacteriaceae</taxon>
        <taxon>Gelidibacter</taxon>
    </lineage>
</organism>
<keyword evidence="3" id="KW-1185">Reference proteome</keyword>
<evidence type="ECO:0000313" key="3">
    <source>
        <dbReference type="Proteomes" id="UP000294689"/>
    </source>
</evidence>
<feature type="chain" id="PRO_5020685355" description="DUF3575 domain-containing protein" evidence="1">
    <location>
        <begin position="20"/>
        <end position="185"/>
    </location>
</feature>
<sequence length="185" mass="20897">MKSCILAVLMLFAVVATQAQNDSIKKTHSGKNELKLNAVFLLFGSFEPSYERNLTEQSSVGISAFIPFDSKNFDMDLNYYISPYYRIFFGNKYAAGFFLEGFGMLNSIDREYAIHTPDGGRKYWDENVTDFALGFGLGGKWLTSGGFVFEVNGGIGRNFFNTNNSEYYDYSPIVGKFGFNLGYRF</sequence>
<dbReference type="OrthoDB" id="768080at2"/>
<accession>A0A4R7Q6G4</accession>